<feature type="region of interest" description="Disordered" evidence="10">
    <location>
        <begin position="1"/>
        <end position="29"/>
    </location>
</feature>
<keyword evidence="4" id="KW-0004">4Fe-4S</keyword>
<dbReference type="Gene3D" id="1.10.1670.10">
    <property type="entry name" value="Helix-hairpin-Helix base-excision DNA repair enzymes (C-terminal)"/>
    <property type="match status" value="1"/>
</dbReference>
<dbReference type="GO" id="GO:0051539">
    <property type="term" value="F:4 iron, 4 sulfur cluster binding"/>
    <property type="evidence" value="ECO:0007669"/>
    <property type="project" value="UniProtKB-KW"/>
</dbReference>
<feature type="region of interest" description="Disordered" evidence="10">
    <location>
        <begin position="1281"/>
        <end position="1361"/>
    </location>
</feature>
<protein>
    <recommendedName>
        <fullName evidence="11">HhH-GPD domain-containing protein</fullName>
    </recommendedName>
</protein>
<evidence type="ECO:0000256" key="3">
    <source>
        <dbReference type="ARBA" id="ARBA00005646"/>
    </source>
</evidence>
<dbReference type="InterPro" id="IPR003265">
    <property type="entry name" value="HhH-GPD_domain"/>
</dbReference>
<organism evidence="12 13">
    <name type="scientific">Stephania yunnanensis</name>
    <dbReference type="NCBI Taxonomy" id="152371"/>
    <lineage>
        <taxon>Eukaryota</taxon>
        <taxon>Viridiplantae</taxon>
        <taxon>Streptophyta</taxon>
        <taxon>Embryophyta</taxon>
        <taxon>Tracheophyta</taxon>
        <taxon>Spermatophyta</taxon>
        <taxon>Magnoliopsida</taxon>
        <taxon>Ranunculales</taxon>
        <taxon>Menispermaceae</taxon>
        <taxon>Menispermoideae</taxon>
        <taxon>Cissampelideae</taxon>
        <taxon>Stephania</taxon>
    </lineage>
</organism>
<dbReference type="Proteomes" id="UP001420932">
    <property type="component" value="Unassembled WGS sequence"/>
</dbReference>
<dbReference type="FunFam" id="1.10.1670.10:FF:000004">
    <property type="entry name" value="DNA glycosylase/AP lyase ROS1"/>
    <property type="match status" value="1"/>
</dbReference>
<dbReference type="SMART" id="SM00525">
    <property type="entry name" value="FES"/>
    <property type="match status" value="1"/>
</dbReference>
<dbReference type="InterPro" id="IPR003651">
    <property type="entry name" value="Endonuclease3_FeS-loop_motif"/>
</dbReference>
<dbReference type="PANTHER" id="PTHR46213:SF13">
    <property type="entry name" value="DEMETER-LIKE PROTEIN 2-RELATED"/>
    <property type="match status" value="1"/>
</dbReference>
<comment type="cofactor">
    <cofactor evidence="1">
        <name>[4Fe-4S] cluster</name>
        <dbReference type="ChEBI" id="CHEBI:49883"/>
    </cofactor>
</comment>
<dbReference type="InterPro" id="IPR023170">
    <property type="entry name" value="HhH_base_excis_C"/>
</dbReference>
<dbReference type="SMART" id="SM00478">
    <property type="entry name" value="ENDO3c"/>
    <property type="match status" value="1"/>
</dbReference>
<dbReference type="EMBL" id="JBBNAF010000011">
    <property type="protein sequence ID" value="KAK9099331.1"/>
    <property type="molecule type" value="Genomic_DNA"/>
</dbReference>
<evidence type="ECO:0000256" key="10">
    <source>
        <dbReference type="SAM" id="MobiDB-lite"/>
    </source>
</evidence>
<evidence type="ECO:0000313" key="13">
    <source>
        <dbReference type="Proteomes" id="UP001420932"/>
    </source>
</evidence>
<evidence type="ECO:0000256" key="4">
    <source>
        <dbReference type="ARBA" id="ARBA00022485"/>
    </source>
</evidence>
<evidence type="ECO:0000256" key="8">
    <source>
        <dbReference type="ARBA" id="ARBA00023125"/>
    </source>
</evidence>
<dbReference type="GO" id="GO:0005634">
    <property type="term" value="C:nucleus"/>
    <property type="evidence" value="ECO:0007669"/>
    <property type="project" value="UniProtKB-SubCell"/>
</dbReference>
<evidence type="ECO:0000259" key="11">
    <source>
        <dbReference type="SMART" id="SM00478"/>
    </source>
</evidence>
<dbReference type="GO" id="GO:0046872">
    <property type="term" value="F:metal ion binding"/>
    <property type="evidence" value="ECO:0007669"/>
    <property type="project" value="UniProtKB-KW"/>
</dbReference>
<evidence type="ECO:0000256" key="1">
    <source>
        <dbReference type="ARBA" id="ARBA00001966"/>
    </source>
</evidence>
<feature type="region of interest" description="Disordered" evidence="10">
    <location>
        <begin position="210"/>
        <end position="329"/>
    </location>
</feature>
<dbReference type="GO" id="GO:0019104">
    <property type="term" value="F:DNA N-glycosylase activity"/>
    <property type="evidence" value="ECO:0007669"/>
    <property type="project" value="InterPro"/>
</dbReference>
<feature type="compositionally biased region" description="Polar residues" evidence="10">
    <location>
        <begin position="231"/>
        <end position="253"/>
    </location>
</feature>
<keyword evidence="6" id="KW-0408">Iron</keyword>
<dbReference type="InterPro" id="IPR028925">
    <property type="entry name" value="RRM_DME"/>
</dbReference>
<dbReference type="GO" id="GO:0035514">
    <property type="term" value="F:DNA demethylase activity"/>
    <property type="evidence" value="ECO:0007669"/>
    <property type="project" value="InterPro"/>
</dbReference>
<feature type="domain" description="HhH-GPD" evidence="11">
    <location>
        <begin position="1393"/>
        <end position="1558"/>
    </location>
</feature>
<evidence type="ECO:0000256" key="5">
    <source>
        <dbReference type="ARBA" id="ARBA00022723"/>
    </source>
</evidence>
<dbReference type="SUPFAM" id="SSF48150">
    <property type="entry name" value="DNA-glycosylase"/>
    <property type="match status" value="1"/>
</dbReference>
<keyword evidence="5" id="KW-0479">Metal-binding</keyword>
<evidence type="ECO:0000256" key="6">
    <source>
        <dbReference type="ARBA" id="ARBA00023004"/>
    </source>
</evidence>
<feature type="compositionally biased region" description="Polar residues" evidence="10">
    <location>
        <begin position="1298"/>
        <end position="1307"/>
    </location>
</feature>
<reference evidence="12 13" key="1">
    <citation type="submission" date="2024-01" db="EMBL/GenBank/DDBJ databases">
        <title>Genome assemblies of Stephania.</title>
        <authorList>
            <person name="Yang L."/>
        </authorList>
    </citation>
    <scope>NUCLEOTIDE SEQUENCE [LARGE SCALE GENOMIC DNA]</scope>
    <source>
        <strain evidence="12">YNDBR</strain>
        <tissue evidence="12">Leaf</tissue>
    </source>
</reference>
<gene>
    <name evidence="12" type="ORF">Syun_026376</name>
</gene>
<feature type="compositionally biased region" description="Basic and acidic residues" evidence="10">
    <location>
        <begin position="278"/>
        <end position="287"/>
    </location>
</feature>
<dbReference type="PANTHER" id="PTHR46213">
    <property type="entry name" value="TRANSCRIPTIONAL ACTIVATOR DEMETER"/>
    <property type="match status" value="1"/>
</dbReference>
<dbReference type="GO" id="GO:0006284">
    <property type="term" value="P:base-excision repair"/>
    <property type="evidence" value="ECO:0007669"/>
    <property type="project" value="InterPro"/>
</dbReference>
<dbReference type="Gene3D" id="1.10.340.30">
    <property type="entry name" value="Hypothetical protein, domain 2"/>
    <property type="match status" value="1"/>
</dbReference>
<dbReference type="CDD" id="cd00056">
    <property type="entry name" value="ENDO3c"/>
    <property type="match status" value="1"/>
</dbReference>
<keyword evidence="8" id="KW-0238">DNA-binding</keyword>
<dbReference type="GO" id="GO:0141166">
    <property type="term" value="P:chromosomal 5-methylcytosine DNA demethylation pathway"/>
    <property type="evidence" value="ECO:0007669"/>
    <property type="project" value="InterPro"/>
</dbReference>
<keyword evidence="13" id="KW-1185">Reference proteome</keyword>
<feature type="compositionally biased region" description="Basic and acidic residues" evidence="10">
    <location>
        <begin position="214"/>
        <end position="227"/>
    </location>
</feature>
<name>A0AAP0HWN2_9MAGN</name>
<accession>A0AAP0HWN2</accession>
<feature type="region of interest" description="Disordered" evidence="10">
    <location>
        <begin position="1232"/>
        <end position="1258"/>
    </location>
</feature>
<evidence type="ECO:0000256" key="2">
    <source>
        <dbReference type="ARBA" id="ARBA00004123"/>
    </source>
</evidence>
<comment type="subcellular location">
    <subcellularLocation>
        <location evidence="2">Nucleus</location>
    </subcellularLocation>
</comment>
<dbReference type="InterPro" id="IPR028924">
    <property type="entry name" value="Perm-CXXC"/>
</dbReference>
<feature type="compositionally biased region" description="Basic residues" evidence="10">
    <location>
        <begin position="268"/>
        <end position="277"/>
    </location>
</feature>
<keyword evidence="9" id="KW-0539">Nucleus</keyword>
<dbReference type="InterPro" id="IPR044811">
    <property type="entry name" value="DME/ROS1"/>
</dbReference>
<dbReference type="Pfam" id="PF15628">
    <property type="entry name" value="RRM_DME"/>
    <property type="match status" value="1"/>
</dbReference>
<sequence>MDFGGNFPGNNEGIGSSGGWIPGTPSKPIPARVQSNLGEHTQVNKQNGGSMYDQIRFADEFFMQNAACVDAISKMAEESGINNWEASLVNNPGSLRNATIGLNNIPFSDLLALADAACAAPPNEMGVAYRNVASNPFFSSSADRNLQQPHLSCTMLMNQNNAISSMPANTSNFASQMPQYGFRLPYQRTYDLSSQETVADKELNAAFPFAPVTPDHHKQMQENRRPESANLEESATQPNSSKENNQIESTGQELAQDGIDLNKTPQQKARRRKHRPRVVKEGTEKKAPKPTVEQAGTNETPRKKRKYVRKNSIQASQTPPPNDVGEVGDKIPCATTKSCKRALNFDREEQAVDGSHDIALSHDTSWLKTKLNCEQAFDCNSESKAQEVKNNISGTSGNNSTVHILTGMELMAENSPAGIAFDLNRSLTQDESISLPSLPESPISAIRHRQLENHAVQQCQNSYSTMSSVNWYQIYQGLEYQKRTHPGLHFPEIYKKRRTEKAQNTIRVPPMAPMANKGQDAKLYRVNGNPFVSYMSCSYSAGSALKNGSSRSTENLNSQISSSIHYMQSQSMGMTCSMQGIPNKFLPQYQVQTDTNINRSQTSEFMLSLGQMERNTKKRSKGSTRVRDLNSLAALFSSSTVPSARDDRQRTKLVYRTQKRVESIPLDKQAKMAEQKDKELAIVRSVSYSDVQNISMHDHCASPHSNCQALATCTGPIEAAQHFNSHVNHLIHQLDCVNLNEARNKMPTQEENALVPYVHGQIVPYEGLFDPVKKRKPRPKVDLDPETDRVWKLLMYKEGIDADEDANKEKQWEEERRIFSGRVDSFIARMHLIQGDRRFSRWNGSVLDSVVGVFLTQNVSDHLSSSAFMALAARFPLKSTSNLRPNDNTGSVQVEEPEGINIESDDVGCQGKISRGPISDQDSTTFSGAVCAEEKKTVHERDILGNTDWGSWEGISQISHISPENSTDNLKVWKGYQTSNVADMETLEDLVSSRTSCVCSQSQTSRVTCREIQEDLFSSQSSCVLSQNSETSDRIMNMTLGTSSCIHLDDKRTLDEAGSSQKSVCLSQLVTDENIKSCSDSNSEGEDPTTRNNFSGYYRGLLQMACTNSLPEEFSSQGSDNLIIDLNSMCDQSQSEATESDEKTNMNQKDAVKDSFSIPLSHSQFPIVRTPDILPSNHHFNSVHDSGELKLNYHQVMGVGNNHVSTLPTNITRGDNEDRIGLIKEIRNKITTQQKVPSNSETEHPAHQHLQPTEQHVPPLSCRQQDFLEKNSISCASLQEKSDKTLSFEETPAKESSKLSASLTSHLTHQERLNESNSSRESTGDVETCSEDKQRQQKNKIVVSSIKERVHESHGLSNGTTTTTLKTRARIEKEKKAAFDWDSLRREVLRNGTKRERTMDTMDSLDWEAVRCADVNEIANAIKERGMNNMLAGRIKDFLNRIVRDHGSIDLEWLRDVPPDKIKEYLLSVRGLGLKSVECVRLLTLHHLAFPVDTNVGRIAVRLGWVPLQPLPESLQLHLLEMYPILESIQKYLWPRLCTLDQRTLYELHYQMITFGKVFCTKSKPNCNACPMRAECKHFASAFASARLALPAPEQKGIVSSNVPIATSHDTFASFNPMPQPLPLPFPEAAIPFESMPRTNNHEPIIEVPASPECQDQYTTESDFEDTFYEEDPDEIPTIKLNIEDFALNLQNYMQANMELQEGDMSKALVALTPEVASIPTPKLKNVTRLRTEHQVYELPDSHLLLKGVEARVPNEVSSYLLAIWTPGETAESIQPPDRCCSSQTSYQLCNEATCFSCNSIREAKSQIVRGTLLIPCKTAMRGSFPLNGTYFQVNEVFADHESSLNPISVPRDLIWNLPRRTVYFGTSIPTIFKGQTTAEIQNCFWRGFVCVRGFDQKTRAPRPLMARFHYPASRLLKAKEAKAKAKANEE</sequence>
<keyword evidence="7" id="KW-0411">Iron-sulfur</keyword>
<evidence type="ECO:0000256" key="7">
    <source>
        <dbReference type="ARBA" id="ARBA00023014"/>
    </source>
</evidence>
<evidence type="ECO:0000313" key="12">
    <source>
        <dbReference type="EMBL" id="KAK9099331.1"/>
    </source>
</evidence>
<feature type="compositionally biased region" description="Basic and acidic residues" evidence="10">
    <location>
        <begin position="1281"/>
        <end position="1297"/>
    </location>
</feature>
<comment type="caution">
    <text evidence="12">The sequence shown here is derived from an EMBL/GenBank/DDBJ whole genome shotgun (WGS) entry which is preliminary data.</text>
</comment>
<dbReference type="GO" id="GO:0003677">
    <property type="term" value="F:DNA binding"/>
    <property type="evidence" value="ECO:0007669"/>
    <property type="project" value="UniProtKB-KW"/>
</dbReference>
<dbReference type="Pfam" id="PF15629">
    <property type="entry name" value="Perm-CXXC"/>
    <property type="match status" value="1"/>
</dbReference>
<evidence type="ECO:0000256" key="9">
    <source>
        <dbReference type="ARBA" id="ARBA00023242"/>
    </source>
</evidence>
<comment type="similarity">
    <text evidence="3">Belongs to the DNA glycosylase family. DEMETER subfamily.</text>
</comment>
<dbReference type="InterPro" id="IPR011257">
    <property type="entry name" value="DNA_glycosylase"/>
</dbReference>
<proteinExistence type="inferred from homology"/>